<dbReference type="OrthoDB" id="8780379at2"/>
<sequence>MNAPINFALLQAAAAPVAVTPTTAISQPLIPADARPLHSGYEHDGLLVDLYGVLDAHGYEVKHVGLHLSVDMTDIGAWLKREVLLQMSDWCDDHLPSAHDLRLVSIDEARIERHEWERNFEPP</sequence>
<dbReference type="AlphaFoldDB" id="A0A1E7W682"/>
<organism evidence="1 2">
    <name type="scientific">Duganella phyllosphaerae</name>
    <dbReference type="NCBI Taxonomy" id="762836"/>
    <lineage>
        <taxon>Bacteria</taxon>
        <taxon>Pseudomonadati</taxon>
        <taxon>Pseudomonadota</taxon>
        <taxon>Betaproteobacteria</taxon>
        <taxon>Burkholderiales</taxon>
        <taxon>Oxalobacteraceae</taxon>
        <taxon>Telluria group</taxon>
        <taxon>Duganella</taxon>
    </lineage>
</organism>
<proteinExistence type="predicted"/>
<keyword evidence="2" id="KW-1185">Reference proteome</keyword>
<accession>A0A1E7W682</accession>
<evidence type="ECO:0000313" key="2">
    <source>
        <dbReference type="Proteomes" id="UP000175989"/>
    </source>
</evidence>
<reference evidence="2" key="1">
    <citation type="journal article" date="2016" name="Front. Microbiol.">
        <title>Molecular Keys to the Janthinobacterium and Duganella spp. Interaction with the Plant Pathogen Fusarium graminearum.</title>
        <authorList>
            <person name="Haack F.S."/>
            <person name="Poehlein A."/>
            <person name="Kroger C."/>
            <person name="Voigt C.A."/>
            <person name="Piepenbring M."/>
            <person name="Bode H.B."/>
            <person name="Daniel R."/>
            <person name="Schafer W."/>
            <person name="Streit W.R."/>
        </authorList>
    </citation>
    <scope>NUCLEOTIDE SEQUENCE [LARGE SCALE GENOMIC DNA]</scope>
    <source>
        <strain evidence="2">T54</strain>
    </source>
</reference>
<gene>
    <name evidence="1" type="ORF">DUPY_51190</name>
</gene>
<evidence type="ECO:0000313" key="1">
    <source>
        <dbReference type="EMBL" id="OEZ91507.1"/>
    </source>
</evidence>
<dbReference type="EMBL" id="LROM01000152">
    <property type="protein sequence ID" value="OEZ91507.1"/>
    <property type="molecule type" value="Genomic_DNA"/>
</dbReference>
<name>A0A1E7W682_9BURK</name>
<dbReference type="Proteomes" id="UP000175989">
    <property type="component" value="Unassembled WGS sequence"/>
</dbReference>
<protein>
    <submittedName>
        <fullName evidence="1">Uncharacterized protein</fullName>
    </submittedName>
</protein>
<comment type="caution">
    <text evidence="1">The sequence shown here is derived from an EMBL/GenBank/DDBJ whole genome shotgun (WGS) entry which is preliminary data.</text>
</comment>
<dbReference type="RefSeq" id="WP_070251982.1">
    <property type="nucleotide sequence ID" value="NZ_LROM01000152.1"/>
</dbReference>